<sequence>MTRVLPLTATLALLATGPAFAQTTPDTAQVVPGQEFMLQWDLDSDGKVTLDEARTHRADLFAMFDSDGNGTFTADELKGIDEFKAAQLEAGMGPGHQRPEGMQPGGGAGRGMGQGRGMMGQGGGQGAGFFASAEDQMRRFDSNGDGTITQAEFVAGTDQWFALRERTGDGVVTTDDFGPRRKF</sequence>
<dbReference type="InterPro" id="IPR018247">
    <property type="entry name" value="EF_Hand_1_Ca_BS"/>
</dbReference>
<dbReference type="RefSeq" id="WP_110806566.1">
    <property type="nucleotide sequence ID" value="NZ_QJTK01000013.1"/>
</dbReference>
<protein>
    <submittedName>
        <fullName evidence="4">EF hand domain-containing protein</fullName>
    </submittedName>
</protein>
<evidence type="ECO:0000256" key="2">
    <source>
        <dbReference type="SAM" id="SignalP"/>
    </source>
</evidence>
<dbReference type="PROSITE" id="PS50222">
    <property type="entry name" value="EF_HAND_2"/>
    <property type="match status" value="1"/>
</dbReference>
<evidence type="ECO:0000313" key="4">
    <source>
        <dbReference type="EMBL" id="PYF08200.1"/>
    </source>
</evidence>
<dbReference type="InterPro" id="IPR011992">
    <property type="entry name" value="EF-hand-dom_pair"/>
</dbReference>
<proteinExistence type="predicted"/>
<evidence type="ECO:0000259" key="3">
    <source>
        <dbReference type="PROSITE" id="PS50222"/>
    </source>
</evidence>
<evidence type="ECO:0000313" key="5">
    <source>
        <dbReference type="Proteomes" id="UP000247727"/>
    </source>
</evidence>
<dbReference type="Proteomes" id="UP000247727">
    <property type="component" value="Unassembled WGS sequence"/>
</dbReference>
<dbReference type="InterPro" id="IPR002048">
    <property type="entry name" value="EF_hand_dom"/>
</dbReference>
<feature type="signal peptide" evidence="2">
    <location>
        <begin position="1"/>
        <end position="21"/>
    </location>
</feature>
<keyword evidence="5" id="KW-1185">Reference proteome</keyword>
<comment type="caution">
    <text evidence="4">The sequence shown here is derived from an EMBL/GenBank/DDBJ whole genome shotgun (WGS) entry which is preliminary data.</text>
</comment>
<keyword evidence="2" id="KW-0732">Signal</keyword>
<organism evidence="4 5">
    <name type="scientific">Rhodobacter viridis</name>
    <dbReference type="NCBI Taxonomy" id="1054202"/>
    <lineage>
        <taxon>Bacteria</taxon>
        <taxon>Pseudomonadati</taxon>
        <taxon>Pseudomonadota</taxon>
        <taxon>Alphaproteobacteria</taxon>
        <taxon>Rhodobacterales</taxon>
        <taxon>Rhodobacter group</taxon>
        <taxon>Rhodobacter</taxon>
    </lineage>
</organism>
<dbReference type="PROSITE" id="PS00018">
    <property type="entry name" value="EF_HAND_1"/>
    <property type="match status" value="1"/>
</dbReference>
<dbReference type="SUPFAM" id="SSF47473">
    <property type="entry name" value="EF-hand"/>
    <property type="match status" value="1"/>
</dbReference>
<dbReference type="Pfam" id="PF13202">
    <property type="entry name" value="EF-hand_5"/>
    <property type="match status" value="2"/>
</dbReference>
<gene>
    <name evidence="4" type="ORF">C8J30_11359</name>
</gene>
<dbReference type="EMBL" id="QJTK01000013">
    <property type="protein sequence ID" value="PYF08200.1"/>
    <property type="molecule type" value="Genomic_DNA"/>
</dbReference>
<feature type="compositionally biased region" description="Gly residues" evidence="1">
    <location>
        <begin position="103"/>
        <end position="125"/>
    </location>
</feature>
<reference evidence="4 5" key="1">
    <citation type="submission" date="2018-06" db="EMBL/GenBank/DDBJ databases">
        <title>Genomic Encyclopedia of Type Strains, Phase III (KMG-III): the genomes of soil and plant-associated and newly described type strains.</title>
        <authorList>
            <person name="Whitman W."/>
        </authorList>
    </citation>
    <scope>NUCLEOTIDE SEQUENCE [LARGE SCALE GENOMIC DNA]</scope>
    <source>
        <strain evidence="4 5">JA737</strain>
    </source>
</reference>
<feature type="region of interest" description="Disordered" evidence="1">
    <location>
        <begin position="94"/>
        <end position="125"/>
    </location>
</feature>
<dbReference type="Gene3D" id="1.10.238.10">
    <property type="entry name" value="EF-hand"/>
    <property type="match status" value="2"/>
</dbReference>
<dbReference type="AlphaFoldDB" id="A0A318TWC6"/>
<accession>A0A318TWC6</accession>
<evidence type="ECO:0000256" key="1">
    <source>
        <dbReference type="SAM" id="MobiDB-lite"/>
    </source>
</evidence>
<dbReference type="GO" id="GO:0005509">
    <property type="term" value="F:calcium ion binding"/>
    <property type="evidence" value="ECO:0007669"/>
    <property type="project" value="InterPro"/>
</dbReference>
<dbReference type="OrthoDB" id="7631435at2"/>
<name>A0A318TWC6_9RHOB</name>
<feature type="domain" description="EF-hand" evidence="3">
    <location>
        <begin position="52"/>
        <end position="87"/>
    </location>
</feature>
<feature type="chain" id="PRO_5016259310" evidence="2">
    <location>
        <begin position="22"/>
        <end position="183"/>
    </location>
</feature>